<evidence type="ECO:0000256" key="4">
    <source>
        <dbReference type="RuleBase" id="RU003718"/>
    </source>
</evidence>
<dbReference type="SUPFAM" id="SSF53756">
    <property type="entry name" value="UDP-Glycosyltransferase/glycogen phosphorylase"/>
    <property type="match status" value="1"/>
</dbReference>
<comment type="similarity">
    <text evidence="1 4">Belongs to the UDP-glycosyltransferase family.</text>
</comment>
<dbReference type="EC" id="2.4.1.-" evidence="5"/>
<dbReference type="GO" id="GO:0016138">
    <property type="term" value="P:glycoside biosynthetic process"/>
    <property type="evidence" value="ECO:0007669"/>
    <property type="project" value="UniProtKB-ARBA"/>
</dbReference>
<evidence type="ECO:0000313" key="6">
    <source>
        <dbReference type="EMBL" id="KAL3645235.1"/>
    </source>
</evidence>
<reference evidence="7" key="1">
    <citation type="journal article" date="2024" name="IScience">
        <title>Strigolactones Initiate the Formation of Haustorium-like Structures in Castilleja.</title>
        <authorList>
            <person name="Buerger M."/>
            <person name="Peterson D."/>
            <person name="Chory J."/>
        </authorList>
    </citation>
    <scope>NUCLEOTIDE SEQUENCE [LARGE SCALE GENOMIC DNA]</scope>
</reference>
<keyword evidence="7" id="KW-1185">Reference proteome</keyword>
<evidence type="ECO:0000313" key="7">
    <source>
        <dbReference type="Proteomes" id="UP001632038"/>
    </source>
</evidence>
<dbReference type="CDD" id="cd03784">
    <property type="entry name" value="GT1_Gtf-like"/>
    <property type="match status" value="1"/>
</dbReference>
<dbReference type="InterPro" id="IPR035595">
    <property type="entry name" value="UDP_glycos_trans_CS"/>
</dbReference>
<dbReference type="PANTHER" id="PTHR48044">
    <property type="entry name" value="GLYCOSYLTRANSFERASE"/>
    <property type="match status" value="1"/>
</dbReference>
<dbReference type="GO" id="GO:0008194">
    <property type="term" value="F:UDP-glycosyltransferase activity"/>
    <property type="evidence" value="ECO:0007669"/>
    <property type="project" value="UniProtKB-ARBA"/>
</dbReference>
<keyword evidence="3 4" id="KW-0808">Transferase</keyword>
<evidence type="ECO:0000256" key="1">
    <source>
        <dbReference type="ARBA" id="ARBA00009995"/>
    </source>
</evidence>
<dbReference type="FunFam" id="3.40.50.2000:FF:000060">
    <property type="entry name" value="Glycosyltransferase"/>
    <property type="match status" value="1"/>
</dbReference>
<comment type="caution">
    <text evidence="6">The sequence shown here is derived from an EMBL/GenBank/DDBJ whole genome shotgun (WGS) entry which is preliminary data.</text>
</comment>
<name>A0ABD3DWK2_9LAMI</name>
<dbReference type="InterPro" id="IPR002213">
    <property type="entry name" value="UDP_glucos_trans"/>
</dbReference>
<evidence type="ECO:0000256" key="2">
    <source>
        <dbReference type="ARBA" id="ARBA00022676"/>
    </source>
</evidence>
<accession>A0ABD3DWK2</accession>
<evidence type="ECO:0000256" key="5">
    <source>
        <dbReference type="RuleBase" id="RU362057"/>
    </source>
</evidence>
<dbReference type="Gene3D" id="3.40.50.2000">
    <property type="entry name" value="Glycogen Phosphorylase B"/>
    <property type="match status" value="2"/>
</dbReference>
<protein>
    <recommendedName>
        <fullName evidence="5">Glycosyltransferase</fullName>
        <ecNumber evidence="5">2.4.1.-</ecNumber>
    </recommendedName>
</protein>
<keyword evidence="2 4" id="KW-0328">Glycosyltransferase</keyword>
<dbReference type="PANTHER" id="PTHR48044:SF39">
    <property type="entry name" value="GLYCOSYLTRANSFERASE"/>
    <property type="match status" value="1"/>
</dbReference>
<organism evidence="6 7">
    <name type="scientific">Castilleja foliolosa</name>
    <dbReference type="NCBI Taxonomy" id="1961234"/>
    <lineage>
        <taxon>Eukaryota</taxon>
        <taxon>Viridiplantae</taxon>
        <taxon>Streptophyta</taxon>
        <taxon>Embryophyta</taxon>
        <taxon>Tracheophyta</taxon>
        <taxon>Spermatophyta</taxon>
        <taxon>Magnoliopsida</taxon>
        <taxon>eudicotyledons</taxon>
        <taxon>Gunneridae</taxon>
        <taxon>Pentapetalae</taxon>
        <taxon>asterids</taxon>
        <taxon>lamiids</taxon>
        <taxon>Lamiales</taxon>
        <taxon>Orobanchaceae</taxon>
        <taxon>Pedicularideae</taxon>
        <taxon>Castillejinae</taxon>
        <taxon>Castilleja</taxon>
    </lineage>
</organism>
<proteinExistence type="inferred from homology"/>
<dbReference type="Proteomes" id="UP001632038">
    <property type="component" value="Unassembled WGS sequence"/>
</dbReference>
<dbReference type="AlphaFoldDB" id="A0ABD3DWK2"/>
<dbReference type="PROSITE" id="PS00375">
    <property type="entry name" value="UDPGT"/>
    <property type="match status" value="1"/>
</dbReference>
<dbReference type="Pfam" id="PF00201">
    <property type="entry name" value="UDPGT"/>
    <property type="match status" value="1"/>
</dbReference>
<evidence type="ECO:0000256" key="3">
    <source>
        <dbReference type="ARBA" id="ARBA00022679"/>
    </source>
</evidence>
<sequence length="441" mass="48897">MVAKNSNLVTKVVMFPWLGYGHISPFLELAKKLTTHHNFKIYICSSLATLTSIEHKITNRMSTSIKLVPILLHVFPDLPRKLHTTNGLPPNLMPRLKDAMQSRLSIAGFSDILSDLKPDLLIYDILQPWIPALARKHMIPAVQFVTSSCASTSVMIHYFKNPSCRVEFPFPEIHMGLSSDEIDKVSESNDIVLVKGFREIESRYIDYASALLGKKFVPVGPLVQESGPDKKYDRQSLDLLAWLDEKEPKSTIFVSFGSEYFLTEADLDEIALGLELSGVSFIWVVRFPKKSGLTNESLDKSLPVGFVERVGSRGRVVEGWAPQAKILGHASMGGFVSHCGWNSVLEGMSYGVPIIGLPMHLDQPTNARLVENVGVGVEVTRDENETLHGDRLAAVIKAVVVEDGGELVRKTAAAMRDKLIIKGDEEIDQVHEELMALIKGK</sequence>
<gene>
    <name evidence="6" type="ORF">CASFOL_010415</name>
</gene>
<dbReference type="EMBL" id="JAVIJP010000013">
    <property type="protein sequence ID" value="KAL3645235.1"/>
    <property type="molecule type" value="Genomic_DNA"/>
</dbReference>